<evidence type="ECO:0000256" key="1">
    <source>
        <dbReference type="SAM" id="Phobius"/>
    </source>
</evidence>
<feature type="transmembrane region" description="Helical" evidence="1">
    <location>
        <begin position="27"/>
        <end position="44"/>
    </location>
</feature>
<keyword evidence="1" id="KW-0812">Transmembrane</keyword>
<organism evidence="2 3">
    <name type="scientific">Ferrimonas lipolytica</name>
    <dbReference type="NCBI Taxonomy" id="2724191"/>
    <lineage>
        <taxon>Bacteria</taxon>
        <taxon>Pseudomonadati</taxon>
        <taxon>Pseudomonadota</taxon>
        <taxon>Gammaproteobacteria</taxon>
        <taxon>Alteromonadales</taxon>
        <taxon>Ferrimonadaceae</taxon>
        <taxon>Ferrimonas</taxon>
    </lineage>
</organism>
<evidence type="ECO:0000313" key="2">
    <source>
        <dbReference type="EMBL" id="QIZ76044.1"/>
    </source>
</evidence>
<keyword evidence="1" id="KW-0472">Membrane</keyword>
<dbReference type="KEGG" id="fes:HER31_03570"/>
<keyword evidence="3" id="KW-1185">Reference proteome</keyword>
<keyword evidence="1" id="KW-1133">Transmembrane helix</keyword>
<name>A0A6H1UAI2_9GAMM</name>
<protein>
    <submittedName>
        <fullName evidence="2">DUF962 domain-containing protein</fullName>
    </submittedName>
</protein>
<feature type="transmembrane region" description="Helical" evidence="1">
    <location>
        <begin position="50"/>
        <end position="69"/>
    </location>
</feature>
<sequence length="118" mass="13805">MANSFSRYADFYLYYLSEHQDVTCRRLHYAGSFGVLGILLALTVTGQWQWLWTALLIGYGFAWIGHFKFEHNKPATFKYPFYSFISDWVMLKDWLTGQLEAKLAIAQQRHGQPELTTN</sequence>
<reference evidence="2 3" key="1">
    <citation type="submission" date="2020-04" db="EMBL/GenBank/DDBJ databases">
        <title>Ferrimonas sp. S7 isolated from sea water.</title>
        <authorList>
            <person name="Bae S.S."/>
            <person name="Baek K."/>
        </authorList>
    </citation>
    <scope>NUCLEOTIDE SEQUENCE [LARGE SCALE GENOMIC DNA]</scope>
    <source>
        <strain evidence="2 3">S7</strain>
    </source>
</reference>
<evidence type="ECO:0000313" key="3">
    <source>
        <dbReference type="Proteomes" id="UP000501602"/>
    </source>
</evidence>
<dbReference type="PANTHER" id="PTHR34205">
    <property type="entry name" value="TRANSMEMBRANE PROTEIN"/>
    <property type="match status" value="1"/>
</dbReference>
<dbReference type="InterPro" id="IPR009305">
    <property type="entry name" value="Mpo1-like"/>
</dbReference>
<dbReference type="AlphaFoldDB" id="A0A6H1UAI2"/>
<dbReference type="EMBL" id="CP051180">
    <property type="protein sequence ID" value="QIZ76044.1"/>
    <property type="molecule type" value="Genomic_DNA"/>
</dbReference>
<gene>
    <name evidence="2" type="ORF">HER31_03570</name>
</gene>
<accession>A0A6H1UAI2</accession>
<dbReference type="Pfam" id="PF06127">
    <property type="entry name" value="Mpo1-like"/>
    <property type="match status" value="1"/>
</dbReference>
<dbReference type="Proteomes" id="UP000501602">
    <property type="component" value="Chromosome"/>
</dbReference>
<dbReference type="PANTHER" id="PTHR34205:SF2">
    <property type="entry name" value="DUF962 DOMAIN-CONTAINING PROTEIN"/>
    <property type="match status" value="1"/>
</dbReference>
<proteinExistence type="predicted"/>
<dbReference type="RefSeq" id="WP_168659305.1">
    <property type="nucleotide sequence ID" value="NZ_CP051180.1"/>
</dbReference>